<keyword evidence="5 7" id="KW-1133">Transmembrane helix</keyword>
<proteinExistence type="inferred from homology"/>
<dbReference type="Proteomes" id="UP000231579">
    <property type="component" value="Unassembled WGS sequence"/>
</dbReference>
<sequence>AWFKDNLMDNVVALILRSPEAFGYLNWARALAYQPRKIMDSVIRISFPVYSRLQHDREILAKALSKTYFFLSFLMFPLITGVCVLVRPLIFYLYGGPKWLPAVPAVYFISATLLWAVFNSVATNTLSAIGKIKVVLKFMTMITVTTWLLTPVLTLKWGFNGAALASFLTGFVSLWSIKKCFQEVKINFFENIRSAFWASLVMGISVYLLGRFWVASFFQLLLVVGFGALVYTVIFYLLEKERLPKEIKSFLGKDFNLAIFSFIRRR</sequence>
<reference evidence="9" key="1">
    <citation type="submission" date="2017-09" db="EMBL/GenBank/DDBJ databases">
        <title>Depth-based differentiation of microbial function through sediment-hosted aquifers and enrichment of novel symbionts in the deep terrestrial subsurface.</title>
        <authorList>
            <person name="Probst A.J."/>
            <person name="Ladd B."/>
            <person name="Jarett J.K."/>
            <person name="Geller-Mcgrath D.E."/>
            <person name="Sieber C.M.K."/>
            <person name="Emerson J.B."/>
            <person name="Anantharaman K."/>
            <person name="Thomas B.C."/>
            <person name="Malmstrom R."/>
            <person name="Stieglmeier M."/>
            <person name="Klingl A."/>
            <person name="Woyke T."/>
            <person name="Ryan C.M."/>
            <person name="Banfield J.F."/>
        </authorList>
    </citation>
    <scope>NUCLEOTIDE SEQUENCE [LARGE SCALE GENOMIC DNA]</scope>
</reference>
<evidence type="ECO:0000256" key="5">
    <source>
        <dbReference type="ARBA" id="ARBA00022989"/>
    </source>
</evidence>
<feature type="transmembrane region" description="Helical" evidence="7">
    <location>
        <begin position="99"/>
        <end position="122"/>
    </location>
</feature>
<dbReference type="PANTHER" id="PTHR30250:SF10">
    <property type="entry name" value="LIPOPOLYSACCHARIDE BIOSYNTHESIS PROTEIN WZXC"/>
    <property type="match status" value="1"/>
</dbReference>
<name>A0A2M8L800_9BACT</name>
<feature type="transmembrane region" description="Helical" evidence="7">
    <location>
        <begin position="134"/>
        <end position="151"/>
    </location>
</feature>
<keyword evidence="4 7" id="KW-0812">Transmembrane</keyword>
<dbReference type="InterPro" id="IPR050833">
    <property type="entry name" value="Poly_Biosynth_Transport"/>
</dbReference>
<evidence type="ECO:0000256" key="4">
    <source>
        <dbReference type="ARBA" id="ARBA00022692"/>
    </source>
</evidence>
<gene>
    <name evidence="8" type="ORF">COU97_00030</name>
</gene>
<keyword evidence="3" id="KW-1003">Cell membrane</keyword>
<feature type="transmembrane region" description="Helical" evidence="7">
    <location>
        <begin position="67"/>
        <end position="93"/>
    </location>
</feature>
<dbReference type="AlphaFoldDB" id="A0A2M8L800"/>
<feature type="transmembrane region" description="Helical" evidence="7">
    <location>
        <begin position="195"/>
        <end position="214"/>
    </location>
</feature>
<feature type="transmembrane region" description="Helical" evidence="7">
    <location>
        <begin position="220"/>
        <end position="238"/>
    </location>
</feature>
<dbReference type="PANTHER" id="PTHR30250">
    <property type="entry name" value="PST FAMILY PREDICTED COLANIC ACID TRANSPORTER"/>
    <property type="match status" value="1"/>
</dbReference>
<evidence type="ECO:0000256" key="7">
    <source>
        <dbReference type="SAM" id="Phobius"/>
    </source>
</evidence>
<evidence type="ECO:0000256" key="6">
    <source>
        <dbReference type="ARBA" id="ARBA00023136"/>
    </source>
</evidence>
<dbReference type="GO" id="GO:0005886">
    <property type="term" value="C:plasma membrane"/>
    <property type="evidence" value="ECO:0007669"/>
    <property type="project" value="UniProtKB-SubCell"/>
</dbReference>
<comment type="caution">
    <text evidence="8">The sequence shown here is derived from an EMBL/GenBank/DDBJ whole genome shotgun (WGS) entry which is preliminary data.</text>
</comment>
<accession>A0A2M8L800</accession>
<keyword evidence="6 7" id="KW-0472">Membrane</keyword>
<dbReference type="Pfam" id="PF13440">
    <property type="entry name" value="Polysacc_synt_3"/>
    <property type="match status" value="1"/>
</dbReference>
<protein>
    <submittedName>
        <fullName evidence="8">Uncharacterized protein</fullName>
    </submittedName>
</protein>
<evidence type="ECO:0000313" key="8">
    <source>
        <dbReference type="EMBL" id="PJE70365.1"/>
    </source>
</evidence>
<evidence type="ECO:0000256" key="2">
    <source>
        <dbReference type="ARBA" id="ARBA00007430"/>
    </source>
</evidence>
<organism evidence="8 9">
    <name type="scientific">Candidatus Shapirobacteria bacterium CG10_big_fil_rev_8_21_14_0_10_48_15</name>
    <dbReference type="NCBI Taxonomy" id="1974484"/>
    <lineage>
        <taxon>Bacteria</taxon>
        <taxon>Candidatus Shapironibacteriota</taxon>
    </lineage>
</organism>
<comment type="similarity">
    <text evidence="2">Belongs to the polysaccharide synthase family.</text>
</comment>
<comment type="subcellular location">
    <subcellularLocation>
        <location evidence="1">Cell membrane</location>
        <topology evidence="1">Multi-pass membrane protein</topology>
    </subcellularLocation>
</comment>
<evidence type="ECO:0000313" key="9">
    <source>
        <dbReference type="Proteomes" id="UP000231579"/>
    </source>
</evidence>
<evidence type="ECO:0000256" key="1">
    <source>
        <dbReference type="ARBA" id="ARBA00004651"/>
    </source>
</evidence>
<feature type="transmembrane region" description="Helical" evidence="7">
    <location>
        <begin position="157"/>
        <end position="175"/>
    </location>
</feature>
<dbReference type="EMBL" id="PFEM01000002">
    <property type="protein sequence ID" value="PJE70365.1"/>
    <property type="molecule type" value="Genomic_DNA"/>
</dbReference>
<evidence type="ECO:0000256" key="3">
    <source>
        <dbReference type="ARBA" id="ARBA00022475"/>
    </source>
</evidence>
<feature type="non-terminal residue" evidence="8">
    <location>
        <position position="1"/>
    </location>
</feature>